<reference evidence="4 5" key="1">
    <citation type="submission" date="2021-02" db="EMBL/GenBank/DDBJ databases">
        <title>Plant Genome Project.</title>
        <authorList>
            <person name="Zhang R.-G."/>
        </authorList>
    </citation>
    <scope>NUCLEOTIDE SEQUENCE [LARGE SCALE GENOMIC DNA]</scope>
    <source>
        <tissue evidence="4">Leaves</tissue>
    </source>
</reference>
<feature type="region of interest" description="Disordered" evidence="3">
    <location>
        <begin position="59"/>
        <end position="101"/>
    </location>
</feature>
<keyword evidence="5" id="KW-1185">Reference proteome</keyword>
<proteinExistence type="predicted"/>
<accession>A0ABQ8IBD8</accession>
<sequence length="248" mass="27315">MEVLVGPTAYSMEMEVSSTASVCVRDRAAGGGGCVVVPAAQDINKKVVSGSCLFLKEETGSDDLSDSSSSSSSSIGAPGDSDDEEEVNKDADVDVSSSSSSKLFLDSLEDSLPIKRGLSSHFGGKSKSFGNLSDVSTVKDLEKPENPFNKRRRVLISNKWSRKSSSFYSSHNPKSMPLLTVHEHRDHHDRELEREEDDDDEEHDEDDNEVEEEEKSQTRVCGNRLKKKIGFKSQSCFSLADLHEQEYL</sequence>
<comment type="subcellular location">
    <subcellularLocation>
        <location evidence="1">Nucleus</location>
    </subcellularLocation>
</comment>
<gene>
    <name evidence="4" type="ORF">JRO89_XS03G0232500</name>
</gene>
<keyword evidence="2" id="KW-0539">Nucleus</keyword>
<dbReference type="PANTHER" id="PTHR33172">
    <property type="entry name" value="OS08G0516900 PROTEIN"/>
    <property type="match status" value="1"/>
</dbReference>
<protein>
    <submittedName>
        <fullName evidence="4">Uncharacterized protein</fullName>
    </submittedName>
</protein>
<feature type="compositionally biased region" description="Acidic residues" evidence="3">
    <location>
        <begin position="194"/>
        <end position="214"/>
    </location>
</feature>
<feature type="compositionally biased region" description="Low complexity" evidence="3">
    <location>
        <begin position="117"/>
        <end position="130"/>
    </location>
</feature>
<dbReference type="PANTHER" id="PTHR33172:SF91">
    <property type="entry name" value="PROTEIN OXIDATIVE STRESS 3 LIKE 5"/>
    <property type="match status" value="1"/>
</dbReference>
<evidence type="ECO:0000256" key="2">
    <source>
        <dbReference type="ARBA" id="ARBA00023242"/>
    </source>
</evidence>
<evidence type="ECO:0000256" key="3">
    <source>
        <dbReference type="SAM" id="MobiDB-lite"/>
    </source>
</evidence>
<feature type="region of interest" description="Disordered" evidence="3">
    <location>
        <begin position="116"/>
        <end position="150"/>
    </location>
</feature>
<name>A0ABQ8IBD8_9ROSI</name>
<comment type="caution">
    <text evidence="4">The sequence shown here is derived from an EMBL/GenBank/DDBJ whole genome shotgun (WGS) entry which is preliminary data.</text>
</comment>
<evidence type="ECO:0000256" key="1">
    <source>
        <dbReference type="ARBA" id="ARBA00004123"/>
    </source>
</evidence>
<organism evidence="4 5">
    <name type="scientific">Xanthoceras sorbifolium</name>
    <dbReference type="NCBI Taxonomy" id="99658"/>
    <lineage>
        <taxon>Eukaryota</taxon>
        <taxon>Viridiplantae</taxon>
        <taxon>Streptophyta</taxon>
        <taxon>Embryophyta</taxon>
        <taxon>Tracheophyta</taxon>
        <taxon>Spermatophyta</taxon>
        <taxon>Magnoliopsida</taxon>
        <taxon>eudicotyledons</taxon>
        <taxon>Gunneridae</taxon>
        <taxon>Pentapetalae</taxon>
        <taxon>rosids</taxon>
        <taxon>malvids</taxon>
        <taxon>Sapindales</taxon>
        <taxon>Sapindaceae</taxon>
        <taxon>Xanthoceroideae</taxon>
        <taxon>Xanthoceras</taxon>
    </lineage>
</organism>
<dbReference type="InterPro" id="IPR051992">
    <property type="entry name" value="OxStress_Response_Reg"/>
</dbReference>
<dbReference type="EMBL" id="JAFEMO010000003">
    <property type="protein sequence ID" value="KAH7573961.1"/>
    <property type="molecule type" value="Genomic_DNA"/>
</dbReference>
<feature type="compositionally biased region" description="Low complexity" evidence="3">
    <location>
        <begin position="66"/>
        <end position="79"/>
    </location>
</feature>
<feature type="region of interest" description="Disordered" evidence="3">
    <location>
        <begin position="162"/>
        <end position="220"/>
    </location>
</feature>
<evidence type="ECO:0000313" key="5">
    <source>
        <dbReference type="Proteomes" id="UP000827721"/>
    </source>
</evidence>
<feature type="compositionally biased region" description="Basic and acidic residues" evidence="3">
    <location>
        <begin position="181"/>
        <end position="193"/>
    </location>
</feature>
<dbReference type="Proteomes" id="UP000827721">
    <property type="component" value="Unassembled WGS sequence"/>
</dbReference>
<evidence type="ECO:0000313" key="4">
    <source>
        <dbReference type="EMBL" id="KAH7573961.1"/>
    </source>
</evidence>